<dbReference type="Gene3D" id="3.90.830.10">
    <property type="entry name" value="Syntaxin Binding Protein 1, Chain A, domain 2"/>
    <property type="match status" value="1"/>
</dbReference>
<gene>
    <name evidence="1" type="ORF">X975_13605</name>
</gene>
<sequence>MAYDILDMKDNIYEYTIGQDDEENVFLPLSDDDALWCSLKHEHVAAVAK</sequence>
<dbReference type="SUPFAM" id="SSF56815">
    <property type="entry name" value="Sec1/munc18-like (SM) proteins"/>
    <property type="match status" value="1"/>
</dbReference>
<name>A0A087UI84_STEMI</name>
<dbReference type="AlphaFoldDB" id="A0A087UI84"/>
<protein>
    <submittedName>
        <fullName evidence="1">Uncharacterized protein</fullName>
    </submittedName>
</protein>
<keyword evidence="2" id="KW-1185">Reference proteome</keyword>
<dbReference type="InterPro" id="IPR043127">
    <property type="entry name" value="Sec-1-like_dom3a"/>
</dbReference>
<accession>A0A087UI84</accession>
<feature type="non-terminal residue" evidence="1">
    <location>
        <position position="49"/>
    </location>
</feature>
<proteinExistence type="predicted"/>
<organism evidence="1 2">
    <name type="scientific">Stegodyphus mimosarum</name>
    <name type="common">African social velvet spider</name>
    <dbReference type="NCBI Taxonomy" id="407821"/>
    <lineage>
        <taxon>Eukaryota</taxon>
        <taxon>Metazoa</taxon>
        <taxon>Ecdysozoa</taxon>
        <taxon>Arthropoda</taxon>
        <taxon>Chelicerata</taxon>
        <taxon>Arachnida</taxon>
        <taxon>Araneae</taxon>
        <taxon>Araneomorphae</taxon>
        <taxon>Entelegynae</taxon>
        <taxon>Eresoidea</taxon>
        <taxon>Eresidae</taxon>
        <taxon>Stegodyphus</taxon>
    </lineage>
</organism>
<dbReference type="Proteomes" id="UP000054359">
    <property type="component" value="Unassembled WGS sequence"/>
</dbReference>
<reference evidence="1 2" key="1">
    <citation type="submission" date="2013-11" db="EMBL/GenBank/DDBJ databases">
        <title>Genome sequencing of Stegodyphus mimosarum.</title>
        <authorList>
            <person name="Bechsgaard J."/>
        </authorList>
    </citation>
    <scope>NUCLEOTIDE SEQUENCE [LARGE SCALE GENOMIC DNA]</scope>
</reference>
<evidence type="ECO:0000313" key="1">
    <source>
        <dbReference type="EMBL" id="KFM77073.1"/>
    </source>
</evidence>
<dbReference type="InterPro" id="IPR036045">
    <property type="entry name" value="Sec1-like_sf"/>
</dbReference>
<evidence type="ECO:0000313" key="2">
    <source>
        <dbReference type="Proteomes" id="UP000054359"/>
    </source>
</evidence>
<dbReference type="EMBL" id="KK119923">
    <property type="protein sequence ID" value="KFM77073.1"/>
    <property type="molecule type" value="Genomic_DNA"/>
</dbReference>